<evidence type="ECO:0000313" key="4">
    <source>
        <dbReference type="Proteomes" id="UP000541444"/>
    </source>
</evidence>
<proteinExistence type="predicted"/>
<protein>
    <submittedName>
        <fullName evidence="2">Uncharacterized protein</fullName>
    </submittedName>
</protein>
<dbReference type="PANTHER" id="PTHR35110:SF1">
    <property type="entry name" value="EXPRESSED PROTEIN"/>
    <property type="match status" value="1"/>
</dbReference>
<organism evidence="2 4">
    <name type="scientific">Kingdonia uniflora</name>
    <dbReference type="NCBI Taxonomy" id="39325"/>
    <lineage>
        <taxon>Eukaryota</taxon>
        <taxon>Viridiplantae</taxon>
        <taxon>Streptophyta</taxon>
        <taxon>Embryophyta</taxon>
        <taxon>Tracheophyta</taxon>
        <taxon>Spermatophyta</taxon>
        <taxon>Magnoliopsida</taxon>
        <taxon>Ranunculales</taxon>
        <taxon>Circaeasteraceae</taxon>
        <taxon>Kingdonia</taxon>
    </lineage>
</organism>
<evidence type="ECO:0000313" key="2">
    <source>
        <dbReference type="EMBL" id="KAF6156779.1"/>
    </source>
</evidence>
<feature type="region of interest" description="Disordered" evidence="1">
    <location>
        <begin position="134"/>
        <end position="160"/>
    </location>
</feature>
<sequence>MLFGNGGNGSMIVNQLVRHFSKKRAVNVRKINPRVSPQVATTIAQDIYNVIKQHGALTIPNTWIQAKEAAINGLESKTHLKLMLKWMRGRNLLRLFCKQVGSSKNASKKFYHCTLPEDPEAAYLTNSVEPELEIKKKPSTKKAKKAKTKKEVQAELISRR</sequence>
<evidence type="ECO:0000256" key="1">
    <source>
        <dbReference type="SAM" id="MobiDB-lite"/>
    </source>
</evidence>
<dbReference type="AlphaFoldDB" id="A0A7J7MPB2"/>
<keyword evidence="4" id="KW-1185">Reference proteome</keyword>
<feature type="compositionally biased region" description="Basic and acidic residues" evidence="1">
    <location>
        <begin position="149"/>
        <end position="160"/>
    </location>
</feature>
<dbReference type="OrthoDB" id="761792at2759"/>
<reference evidence="2 4" key="1">
    <citation type="journal article" date="2020" name="IScience">
        <title>Genome Sequencing of the Endangered Kingdonia uniflora (Circaeasteraceae, Ranunculales) Reveals Potential Mechanisms of Evolutionary Specialization.</title>
        <authorList>
            <person name="Sun Y."/>
            <person name="Deng T."/>
            <person name="Zhang A."/>
            <person name="Moore M.J."/>
            <person name="Landis J.B."/>
            <person name="Lin N."/>
            <person name="Zhang H."/>
            <person name="Zhang X."/>
            <person name="Huang J."/>
            <person name="Zhang X."/>
            <person name="Sun H."/>
            <person name="Wang H."/>
        </authorList>
    </citation>
    <scope>NUCLEOTIDE SEQUENCE [LARGE SCALE GENOMIC DNA]</scope>
    <source>
        <strain evidence="2">TB1705</strain>
        <tissue evidence="2">Leaf</tissue>
    </source>
</reference>
<dbReference type="EMBL" id="JACGCM010001301">
    <property type="protein sequence ID" value="KAF6156779.1"/>
    <property type="molecule type" value="Genomic_DNA"/>
</dbReference>
<dbReference type="EMBL" id="JACGCM010000548">
    <property type="protein sequence ID" value="KAF6171018.1"/>
    <property type="molecule type" value="Genomic_DNA"/>
</dbReference>
<evidence type="ECO:0000313" key="3">
    <source>
        <dbReference type="EMBL" id="KAF6171018.1"/>
    </source>
</evidence>
<gene>
    <name evidence="3" type="ORF">GIB67_005143</name>
    <name evidence="2" type="ORF">GIB67_033248</name>
</gene>
<dbReference type="Proteomes" id="UP000541444">
    <property type="component" value="Unassembled WGS sequence"/>
</dbReference>
<dbReference type="PANTHER" id="PTHR35110">
    <property type="entry name" value="EXPRESSED PROTEIN"/>
    <property type="match status" value="1"/>
</dbReference>
<accession>A0A7J7MPB2</accession>
<name>A0A7J7MPB2_9MAGN</name>
<comment type="caution">
    <text evidence="2">The sequence shown here is derived from an EMBL/GenBank/DDBJ whole genome shotgun (WGS) entry which is preliminary data.</text>
</comment>
<feature type="compositionally biased region" description="Basic residues" evidence="1">
    <location>
        <begin position="137"/>
        <end position="148"/>
    </location>
</feature>